<evidence type="ECO:0000313" key="6">
    <source>
        <dbReference type="Proteomes" id="UP000696485"/>
    </source>
</evidence>
<evidence type="ECO:0000256" key="2">
    <source>
        <dbReference type="SAM" id="Phobius"/>
    </source>
</evidence>
<feature type="signal peptide" evidence="3">
    <location>
        <begin position="1"/>
        <end position="27"/>
    </location>
</feature>
<dbReference type="GO" id="GO:0004553">
    <property type="term" value="F:hydrolase activity, hydrolyzing O-glycosyl compounds"/>
    <property type="evidence" value="ECO:0007669"/>
    <property type="project" value="InterPro"/>
</dbReference>
<name>A0A9P5SIH1_9FUNG</name>
<evidence type="ECO:0000256" key="3">
    <source>
        <dbReference type="SAM" id="SignalP"/>
    </source>
</evidence>
<feature type="transmembrane region" description="Helical" evidence="2">
    <location>
        <begin position="323"/>
        <end position="343"/>
    </location>
</feature>
<keyword evidence="2" id="KW-1133">Transmembrane helix</keyword>
<dbReference type="AlphaFoldDB" id="A0A9P5SIH1"/>
<protein>
    <recommendedName>
        <fullName evidence="4">GH16 domain-containing protein</fullName>
    </recommendedName>
</protein>
<dbReference type="InterPro" id="IPR000757">
    <property type="entry name" value="Beta-glucanase-like"/>
</dbReference>
<feature type="chain" id="PRO_5040105967" description="GH16 domain-containing protein" evidence="3">
    <location>
        <begin position="28"/>
        <end position="344"/>
    </location>
</feature>
<evidence type="ECO:0000313" key="5">
    <source>
        <dbReference type="EMBL" id="KAF9330514.1"/>
    </source>
</evidence>
<dbReference type="GO" id="GO:0005975">
    <property type="term" value="P:carbohydrate metabolic process"/>
    <property type="evidence" value="ECO:0007669"/>
    <property type="project" value="InterPro"/>
</dbReference>
<evidence type="ECO:0000259" key="4">
    <source>
        <dbReference type="PROSITE" id="PS51762"/>
    </source>
</evidence>
<keyword evidence="6" id="KW-1185">Reference proteome</keyword>
<dbReference type="EMBL" id="JAAAUY010000392">
    <property type="protein sequence ID" value="KAF9330514.1"/>
    <property type="molecule type" value="Genomic_DNA"/>
</dbReference>
<dbReference type="Pfam" id="PF00722">
    <property type="entry name" value="Glyco_hydro_16"/>
    <property type="match status" value="1"/>
</dbReference>
<keyword evidence="3" id="KW-0732">Signal</keyword>
<evidence type="ECO:0000256" key="1">
    <source>
        <dbReference type="SAM" id="MobiDB-lite"/>
    </source>
</evidence>
<keyword evidence="2" id="KW-0472">Membrane</keyword>
<dbReference type="InterPro" id="IPR013320">
    <property type="entry name" value="ConA-like_dom_sf"/>
</dbReference>
<comment type="caution">
    <text evidence="5">The sequence shown here is derived from an EMBL/GenBank/DDBJ whole genome shotgun (WGS) entry which is preliminary data.</text>
</comment>
<feature type="region of interest" description="Disordered" evidence="1">
    <location>
        <begin position="242"/>
        <end position="324"/>
    </location>
</feature>
<dbReference type="SUPFAM" id="SSF49899">
    <property type="entry name" value="Concanavalin A-like lectins/glucanases"/>
    <property type="match status" value="1"/>
</dbReference>
<dbReference type="Gene3D" id="2.60.120.200">
    <property type="match status" value="1"/>
</dbReference>
<keyword evidence="2" id="KW-0812">Transmembrane</keyword>
<accession>A0A9P5SIH1</accession>
<reference evidence="5" key="1">
    <citation type="journal article" date="2020" name="Fungal Divers.">
        <title>Resolving the Mortierellaceae phylogeny through synthesis of multi-gene phylogenetics and phylogenomics.</title>
        <authorList>
            <person name="Vandepol N."/>
            <person name="Liber J."/>
            <person name="Desiro A."/>
            <person name="Na H."/>
            <person name="Kennedy M."/>
            <person name="Barry K."/>
            <person name="Grigoriev I.V."/>
            <person name="Miller A.N."/>
            <person name="O'Donnell K."/>
            <person name="Stajich J.E."/>
            <person name="Bonito G."/>
        </authorList>
    </citation>
    <scope>NUCLEOTIDE SEQUENCE</scope>
    <source>
        <strain evidence="5">NVP1</strain>
    </source>
</reference>
<proteinExistence type="predicted"/>
<sequence>MRTPLSISALVCSSTLVALLVTSPIEAKRAFYEALDNHNNFIVVHGWGPARWGCSFTRTQVHRSSAGTKITIGKDSPLKPYSCGELIYRKDRLGYGHYTIDMIASNILGQVTSFFLIANGDTEIDVELTGLNNKVGWMNVWHDQKQNPVSIDLPFDTSKDWHTYSFEWRKDFIAWSVDGHVVLNRSDIATTSPEIANYKLAINSWTQVQPEINIEWAGKFTYPPNGKVPHAKFRNMRFQPKVYGPGQEEQQRLDEEEEDRKDEAERLKKQLEEEQKERDRQAAEEKARRDKEEEEEEARRREQSQNEAHKSSAPETLSPKSPVGVVALGGSALLGVAFAFTVLF</sequence>
<dbReference type="PROSITE" id="PS51762">
    <property type="entry name" value="GH16_2"/>
    <property type="match status" value="1"/>
</dbReference>
<feature type="domain" description="GH16" evidence="4">
    <location>
        <begin position="25"/>
        <end position="225"/>
    </location>
</feature>
<gene>
    <name evidence="5" type="ORF">BG006_006544</name>
</gene>
<organism evidence="5 6">
    <name type="scientific">Podila minutissima</name>
    <dbReference type="NCBI Taxonomy" id="64525"/>
    <lineage>
        <taxon>Eukaryota</taxon>
        <taxon>Fungi</taxon>
        <taxon>Fungi incertae sedis</taxon>
        <taxon>Mucoromycota</taxon>
        <taxon>Mortierellomycotina</taxon>
        <taxon>Mortierellomycetes</taxon>
        <taxon>Mortierellales</taxon>
        <taxon>Mortierellaceae</taxon>
        <taxon>Podila</taxon>
    </lineage>
</organism>
<dbReference type="Proteomes" id="UP000696485">
    <property type="component" value="Unassembled WGS sequence"/>
</dbReference>
<feature type="compositionally biased region" description="Basic and acidic residues" evidence="1">
    <location>
        <begin position="261"/>
        <end position="312"/>
    </location>
</feature>